<evidence type="ECO:0000313" key="2">
    <source>
        <dbReference type="Proteomes" id="UP001172687"/>
    </source>
</evidence>
<reference evidence="1" key="1">
    <citation type="submission" date="2023-07" db="EMBL/GenBank/DDBJ databases">
        <title>Degradation of tert-butanol by M. austroafricanum TBA100.</title>
        <authorList>
            <person name="Helbich S."/>
            <person name="Vainshtein Y."/>
        </authorList>
    </citation>
    <scope>NUCLEOTIDE SEQUENCE</scope>
    <source>
        <strain evidence="1">TBA100</strain>
    </source>
</reference>
<dbReference type="Proteomes" id="UP001172687">
    <property type="component" value="Unassembled WGS sequence"/>
</dbReference>
<sequence length="123" mass="13015">MPWSEYAKNGIVDSITRNKPFVVPMLAAQLHDGAPGSSGITNPVDVEEDRSQITAAEAVDGVGLNTGADATWVSEESTTITEMSFHDATTAGNFLASEKLDQPVTVADGDTIALATFRIEMDD</sequence>
<dbReference type="EMBL" id="JAUHTC010000091">
    <property type="protein sequence ID" value="MDN4521345.1"/>
    <property type="molecule type" value="Genomic_DNA"/>
</dbReference>
<proteinExistence type="predicted"/>
<gene>
    <name evidence="1" type="ORF">QYF68_26505</name>
</gene>
<accession>A0ABT8HLB2</accession>
<dbReference type="RefSeq" id="WP_301161741.1">
    <property type="nucleotide sequence ID" value="NZ_JAUHTC010000091.1"/>
</dbReference>
<dbReference type="InterPro" id="IPR056908">
    <property type="entry name" value="Gp80-like"/>
</dbReference>
<organism evidence="1 2">
    <name type="scientific">Mycolicibacterium austroafricanum</name>
    <name type="common">Mycobacterium austroafricanum</name>
    <dbReference type="NCBI Taxonomy" id="39687"/>
    <lineage>
        <taxon>Bacteria</taxon>
        <taxon>Bacillati</taxon>
        <taxon>Actinomycetota</taxon>
        <taxon>Actinomycetes</taxon>
        <taxon>Mycobacteriales</taxon>
        <taxon>Mycobacteriaceae</taxon>
        <taxon>Mycolicibacterium</taxon>
    </lineage>
</organism>
<keyword evidence="2" id="KW-1185">Reference proteome</keyword>
<comment type="caution">
    <text evidence="1">The sequence shown here is derived from an EMBL/GenBank/DDBJ whole genome shotgun (WGS) entry which is preliminary data.</text>
</comment>
<dbReference type="Pfam" id="PF23140">
    <property type="entry name" value="Gp80"/>
    <property type="match status" value="1"/>
</dbReference>
<name>A0ABT8HLB2_MYCAO</name>
<evidence type="ECO:0000313" key="1">
    <source>
        <dbReference type="EMBL" id="MDN4521345.1"/>
    </source>
</evidence>
<protein>
    <submittedName>
        <fullName evidence="1">Uncharacterized protein</fullName>
    </submittedName>
</protein>